<accession>A0A7D5R363</accession>
<dbReference type="OrthoDB" id="2578at2157"/>
<dbReference type="AlphaFoldDB" id="A0A7D5R363"/>
<dbReference type="Proteomes" id="UP000509771">
    <property type="component" value="Chromosome"/>
</dbReference>
<reference evidence="1 2" key="1">
    <citation type="submission" date="2018-02" db="EMBL/GenBank/DDBJ databases">
        <title>Complete genome of Nitrosopumilus cobalaminigenes HCA1.</title>
        <authorList>
            <person name="Qin W."/>
            <person name="Zheng Y."/>
            <person name="Stahl D.A."/>
        </authorList>
    </citation>
    <scope>NUCLEOTIDE SEQUENCE [LARGE SCALE GENOMIC DNA]</scope>
    <source>
        <strain evidence="1 2">HCA1</strain>
    </source>
</reference>
<keyword evidence="2" id="KW-1185">Reference proteome</keyword>
<dbReference type="EMBL" id="CP026993">
    <property type="protein sequence ID" value="QLH03439.1"/>
    <property type="molecule type" value="Genomic_DNA"/>
</dbReference>
<name>A0A7D5R363_9ARCH</name>
<dbReference type="KEGG" id="ncl:C5F47_07710"/>
<sequence>MLKNHKSLIFTLILSLSILPLSSQFSYGDTGIVSVDSFDVEYTIENGVLDTIFLDPDFIELILTMDTTSDGTVEITIPRSLLDSKFDTSDDVFFVLVDGFETDYAEIESTTDSRTLVIPFFSGDSVIGIIGTDALNPFSLEPEIPSWIKNNAGWWADGQIDDTAFIQGIQYLISEEIMSIPQTESGESSGNEIPSWIKNNAGWWADGQIDDTAFIQGIQFMITNGILQV</sequence>
<evidence type="ECO:0000313" key="2">
    <source>
        <dbReference type="Proteomes" id="UP000509771"/>
    </source>
</evidence>
<evidence type="ECO:0000313" key="1">
    <source>
        <dbReference type="EMBL" id="QLH03439.1"/>
    </source>
</evidence>
<protein>
    <recommendedName>
        <fullName evidence="3">Peptidase</fullName>
    </recommendedName>
</protein>
<proteinExistence type="predicted"/>
<organism evidence="1 2">
    <name type="scientific">Nitrosopumilus cobalaminigenes</name>
    <dbReference type="NCBI Taxonomy" id="1470066"/>
    <lineage>
        <taxon>Archaea</taxon>
        <taxon>Nitrososphaerota</taxon>
        <taxon>Nitrososphaeria</taxon>
        <taxon>Nitrosopumilales</taxon>
        <taxon>Nitrosopumilaceae</taxon>
        <taxon>Nitrosopumilus</taxon>
    </lineage>
</organism>
<gene>
    <name evidence="1" type="ORF">C5F47_07710</name>
</gene>
<evidence type="ECO:0008006" key="3">
    <source>
        <dbReference type="Google" id="ProtNLM"/>
    </source>
</evidence>